<evidence type="ECO:0000259" key="3">
    <source>
        <dbReference type="Pfam" id="PF20703"/>
    </source>
</evidence>
<comment type="caution">
    <text evidence="4">The sequence shown here is derived from an EMBL/GenBank/DDBJ whole genome shotgun (WGS) entry which is preliminary data.</text>
</comment>
<dbReference type="Pfam" id="PF20703">
    <property type="entry name" value="nSTAND1"/>
    <property type="match status" value="1"/>
</dbReference>
<feature type="domain" description="Novel STAND NTPase 1" evidence="3">
    <location>
        <begin position="8"/>
        <end position="424"/>
    </location>
</feature>
<dbReference type="InterPro" id="IPR001680">
    <property type="entry name" value="WD40_rpt"/>
</dbReference>
<dbReference type="InterPro" id="IPR015943">
    <property type="entry name" value="WD40/YVTN_repeat-like_dom_sf"/>
</dbReference>
<dbReference type="PANTHER" id="PTHR19879:SF1">
    <property type="entry name" value="CANNONBALL-RELATED"/>
    <property type="match status" value="1"/>
</dbReference>
<feature type="repeat" description="WD" evidence="1">
    <location>
        <begin position="1311"/>
        <end position="1346"/>
    </location>
</feature>
<gene>
    <name evidence="4" type="ORF">HLB44_32985</name>
</gene>
<feature type="region of interest" description="Disordered" evidence="2">
    <location>
        <begin position="1030"/>
        <end position="1079"/>
    </location>
</feature>
<sequence length="1575" mass="169347">MSDRPANPFPGLRPFEAGDTHLYFGCDGQSVAIIALLARTRFVGVVGSSGSGKSSLVRAGLLPQLEGGLMASAGPNWRIAVFTPGETPIRQLAQELASPSALGEEGVDISLRAAQIETVLRRGSLGLIEVITQARLPPGDNLLVVVDQFEELFRMARPMAADGRDDAAAFVALLLEARQSTLPIHVVLTMRSDYLGDCAQFRGLAEALNDGQYLVPRMTRDQRRQAIEGPVAVGGATIAPRLVQQMLNDVGDKVDLLPVLQHALMRTWEAWADDRRPESLIDLEHYRRIGTLDKALSEHAEEVLQELSAAQRAIARKVFQRLCDRSADYREARRRTVLSELAEVAEADEAAVAEVIDRFRRPGRAFLLPAKHRRPKLVGSTVIDISHESLIRLWDTLRGWVDEEANAAKQYRRLAEDAERYDDGELAKWVDPQLRAAQLWRVAWRPTEAWARRYHPGFASAMRFLDASVAARNRARIGWVVLLAGLPLALVGALAFWKYDVDRAEAGRLLAQKNTELAQKNDELEARTKDLGALAHRYSVQAVTLAAEVDQHKATNDMLVDANELARKKTALAEEQRQRAQVLSGQAQSGRLAVQSLLESDNESGALLAIEAWRIARTEETAAALWQAMAQPGQLPPWSQPGLDKFAISADGTRVATAGRDLRIVLWSVDQDLPVGTVQAPHARIQSLAVSADGAWVVSAGDKPALAVHRLQDGRLQRLEVSGLPPDEPAVSQLALARTGGLAATTTPGGAVTLWAMVPTPRVLHRLPSMNSEVLDLGFDRQGRWLAVRSRGGELRLIDGSDGRTILSIREGSQAQFLGDALVTLTNEGTVSWRRGPDFAEAKTMPLPGGRPARTLFATTHESLWAALSDGRLLRLKLDEGRLRVDTTLDLRNLGGGGGNRIPPEASATAIAEGAGGEIVAVLASTPLVRLQTHLAVAPLGATSSSIVRKLRPTVSALRSTTSALAFADGSRQLLVRSGTQILRLHLGEPKVLAERQRLPASRNAVVGLAAGNGATTPLLAIDDQQTVHRGARGQVPAAVSMEPASQPSRRGNTPARPLTALAPDGSGAGLSELNADSPPRRTLAWLPAAGQRVDLPVTPRDAGAVEALAVTGGGRHVAWATRTSDSESTRVEVWDSSKRRLLHEWVVEQQIKALAFSADGRWLGAVTTLSSNLKPTRATRVRSPAIVASRTEERRPELALRTWALAAGQPVQSGPSFVLNGEASDEFHLSFGAGGRWLLVGNASEETVDVLDWRAGHAETSTHRPLPIAADAYALSPDERLLATADDNRGVVLYTLEPGRSAASASTRRLITSEAGITVLSFSRDGRWLLGGGKGGMIHVWDATTQVPHALLRAVSSKAITALAVAADSQAALSGGEDGELVFWSLQGLQSLPGAEDRLCQKVTRNLNLPTWRAYMKDEPYRRTCPQAAVGVGVLDGLVEEALGHADRGDSARASASIAQVSALVGAIGDSGDIDFRSLCYQAALTGAGRDAVPLCQRALRSEASDGQAHEAHGIALALAGQHAKAARAFRDAMVAVEFPAENRQEVEGWVRTLEGGRNPFDAATLRAMRLNAR</sequence>
<evidence type="ECO:0000256" key="2">
    <source>
        <dbReference type="SAM" id="MobiDB-lite"/>
    </source>
</evidence>
<dbReference type="PROSITE" id="PS50082">
    <property type="entry name" value="WD_REPEATS_2"/>
    <property type="match status" value="1"/>
</dbReference>
<evidence type="ECO:0000256" key="1">
    <source>
        <dbReference type="PROSITE-ProRule" id="PRU00221"/>
    </source>
</evidence>
<accession>A0ABX2ETI2</accession>
<dbReference type="SUPFAM" id="SSF52540">
    <property type="entry name" value="P-loop containing nucleoside triphosphate hydrolases"/>
    <property type="match status" value="1"/>
</dbReference>
<dbReference type="Pfam" id="PF00400">
    <property type="entry name" value="WD40"/>
    <property type="match status" value="1"/>
</dbReference>
<dbReference type="Proteomes" id="UP000737171">
    <property type="component" value="Unassembled WGS sequence"/>
</dbReference>
<dbReference type="EMBL" id="JABRWJ010000014">
    <property type="protein sequence ID" value="NRF71812.1"/>
    <property type="molecule type" value="Genomic_DNA"/>
</dbReference>
<dbReference type="SUPFAM" id="SSF101908">
    <property type="entry name" value="Putative isomerase YbhE"/>
    <property type="match status" value="1"/>
</dbReference>
<dbReference type="RefSeq" id="WP_173133787.1">
    <property type="nucleotide sequence ID" value="NZ_JABRWJ010000014.1"/>
</dbReference>
<reference evidence="4 5" key="1">
    <citation type="submission" date="2020-05" db="EMBL/GenBank/DDBJ databases">
        <title>Aquincola sp. isolate from soil.</title>
        <authorList>
            <person name="Han J."/>
            <person name="Kim D.-U."/>
        </authorList>
    </citation>
    <scope>NUCLEOTIDE SEQUENCE [LARGE SCALE GENOMIC DNA]</scope>
    <source>
        <strain evidence="4 5">S2</strain>
    </source>
</reference>
<dbReference type="InterPro" id="IPR049052">
    <property type="entry name" value="nSTAND1"/>
</dbReference>
<evidence type="ECO:0000313" key="5">
    <source>
        <dbReference type="Proteomes" id="UP000737171"/>
    </source>
</evidence>
<protein>
    <recommendedName>
        <fullName evidence="3">Novel STAND NTPase 1 domain-containing protein</fullName>
    </recommendedName>
</protein>
<dbReference type="PANTHER" id="PTHR19879">
    <property type="entry name" value="TRANSCRIPTION INITIATION FACTOR TFIID"/>
    <property type="match status" value="1"/>
</dbReference>
<name>A0ABX2ETI2_9BURK</name>
<dbReference type="Gene3D" id="2.130.10.10">
    <property type="entry name" value="YVTN repeat-like/Quinoprotein amine dehydrogenase"/>
    <property type="match status" value="3"/>
</dbReference>
<keyword evidence="1" id="KW-0853">WD repeat</keyword>
<organism evidence="4 5">
    <name type="scientific">Pseudaquabacterium terrae</name>
    <dbReference type="NCBI Taxonomy" id="2732868"/>
    <lineage>
        <taxon>Bacteria</taxon>
        <taxon>Pseudomonadati</taxon>
        <taxon>Pseudomonadota</taxon>
        <taxon>Betaproteobacteria</taxon>
        <taxon>Burkholderiales</taxon>
        <taxon>Sphaerotilaceae</taxon>
        <taxon>Pseudaquabacterium</taxon>
    </lineage>
</organism>
<keyword evidence="5" id="KW-1185">Reference proteome</keyword>
<dbReference type="SMART" id="SM00320">
    <property type="entry name" value="WD40"/>
    <property type="match status" value="6"/>
</dbReference>
<dbReference type="SUPFAM" id="SSF82171">
    <property type="entry name" value="DPP6 N-terminal domain-like"/>
    <property type="match status" value="1"/>
</dbReference>
<dbReference type="InterPro" id="IPR027417">
    <property type="entry name" value="P-loop_NTPase"/>
</dbReference>
<proteinExistence type="predicted"/>
<evidence type="ECO:0000313" key="4">
    <source>
        <dbReference type="EMBL" id="NRF71812.1"/>
    </source>
</evidence>